<feature type="compositionally biased region" description="Polar residues" evidence="1">
    <location>
        <begin position="330"/>
        <end position="339"/>
    </location>
</feature>
<feature type="non-terminal residue" evidence="2">
    <location>
        <position position="375"/>
    </location>
</feature>
<organism evidence="2 3">
    <name type="scientific">Zopfia rhizophila CBS 207.26</name>
    <dbReference type="NCBI Taxonomy" id="1314779"/>
    <lineage>
        <taxon>Eukaryota</taxon>
        <taxon>Fungi</taxon>
        <taxon>Dikarya</taxon>
        <taxon>Ascomycota</taxon>
        <taxon>Pezizomycotina</taxon>
        <taxon>Dothideomycetes</taxon>
        <taxon>Dothideomycetes incertae sedis</taxon>
        <taxon>Zopfiaceae</taxon>
        <taxon>Zopfia</taxon>
    </lineage>
</organism>
<evidence type="ECO:0000313" key="3">
    <source>
        <dbReference type="Proteomes" id="UP000800200"/>
    </source>
</evidence>
<sequence>MAQGNSLEASSLRDGITTTVQWLRSADEATRVEAFRRWAAKLLKVRTELDSDCSVSQFFSSFEGGGKKPSEAAVARLVSVGRKVQSQNDDDLEKFLSLYDPARNGSIKQFWNLCRTSGNDNRALIRFVVSSLESGSFRNAISNRILKCVLSERIDIEEDEMRKRGLSLPRGHKYRTAARHSIWPDREDALKRNDIAGQRWKRFEPGVLIGFGKSDISHIIEQEMTDIEFSALIAWLKGLSEYTVWEKLSPLVVKLKEEFLQGWPNAGPAAPHTRNTSQSPVAVALGTRGTKRLRTESIARRLGPTTPDGTAICVPRTPMERGSGGKGRRNGQTAQQNDLDMQRPLADQTPPQTDSVQAGTMHFRLDNQFEHDGLP</sequence>
<accession>A0A6A6DL06</accession>
<dbReference type="OrthoDB" id="10565960at2759"/>
<gene>
    <name evidence="2" type="ORF">K469DRAFT_754183</name>
</gene>
<name>A0A6A6DL06_9PEZI</name>
<reference evidence="2" key="1">
    <citation type="journal article" date="2020" name="Stud. Mycol.">
        <title>101 Dothideomycetes genomes: a test case for predicting lifestyles and emergence of pathogens.</title>
        <authorList>
            <person name="Haridas S."/>
            <person name="Albert R."/>
            <person name="Binder M."/>
            <person name="Bloem J."/>
            <person name="Labutti K."/>
            <person name="Salamov A."/>
            <person name="Andreopoulos B."/>
            <person name="Baker S."/>
            <person name="Barry K."/>
            <person name="Bills G."/>
            <person name="Bluhm B."/>
            <person name="Cannon C."/>
            <person name="Castanera R."/>
            <person name="Culley D."/>
            <person name="Daum C."/>
            <person name="Ezra D."/>
            <person name="Gonzalez J."/>
            <person name="Henrissat B."/>
            <person name="Kuo A."/>
            <person name="Liang C."/>
            <person name="Lipzen A."/>
            <person name="Lutzoni F."/>
            <person name="Magnuson J."/>
            <person name="Mondo S."/>
            <person name="Nolan M."/>
            <person name="Ohm R."/>
            <person name="Pangilinan J."/>
            <person name="Park H.-J."/>
            <person name="Ramirez L."/>
            <person name="Alfaro M."/>
            <person name="Sun H."/>
            <person name="Tritt A."/>
            <person name="Yoshinaga Y."/>
            <person name="Zwiers L.-H."/>
            <person name="Turgeon B."/>
            <person name="Goodwin S."/>
            <person name="Spatafora J."/>
            <person name="Crous P."/>
            <person name="Grigoriev I."/>
        </authorList>
    </citation>
    <scope>NUCLEOTIDE SEQUENCE</scope>
    <source>
        <strain evidence="2">CBS 207.26</strain>
    </source>
</reference>
<evidence type="ECO:0000256" key="1">
    <source>
        <dbReference type="SAM" id="MobiDB-lite"/>
    </source>
</evidence>
<protein>
    <submittedName>
        <fullName evidence="2">Uncharacterized protein</fullName>
    </submittedName>
</protein>
<keyword evidence="3" id="KW-1185">Reference proteome</keyword>
<dbReference type="Proteomes" id="UP000800200">
    <property type="component" value="Unassembled WGS sequence"/>
</dbReference>
<dbReference type="AlphaFoldDB" id="A0A6A6DL06"/>
<proteinExistence type="predicted"/>
<evidence type="ECO:0000313" key="2">
    <source>
        <dbReference type="EMBL" id="KAF2179138.1"/>
    </source>
</evidence>
<feature type="region of interest" description="Disordered" evidence="1">
    <location>
        <begin position="301"/>
        <end position="356"/>
    </location>
</feature>
<dbReference type="EMBL" id="ML994670">
    <property type="protein sequence ID" value="KAF2179138.1"/>
    <property type="molecule type" value="Genomic_DNA"/>
</dbReference>